<reference evidence="1" key="1">
    <citation type="submission" date="2020-11" db="EMBL/GenBank/DDBJ databases">
        <authorList>
            <consortium name="DOE Joint Genome Institute"/>
            <person name="Ahrendt S."/>
            <person name="Riley R."/>
            <person name="Andreopoulos W."/>
            <person name="Labutti K."/>
            <person name="Pangilinan J."/>
            <person name="Ruiz-Duenas F.J."/>
            <person name="Barrasa J.M."/>
            <person name="Sanchez-Garcia M."/>
            <person name="Camarero S."/>
            <person name="Miyauchi S."/>
            <person name="Serrano A."/>
            <person name="Linde D."/>
            <person name="Babiker R."/>
            <person name="Drula E."/>
            <person name="Ayuso-Fernandez I."/>
            <person name="Pacheco R."/>
            <person name="Padilla G."/>
            <person name="Ferreira P."/>
            <person name="Barriuso J."/>
            <person name="Kellner H."/>
            <person name="Castanera R."/>
            <person name="Alfaro M."/>
            <person name="Ramirez L."/>
            <person name="Pisabarro A.G."/>
            <person name="Kuo A."/>
            <person name="Tritt A."/>
            <person name="Lipzen A."/>
            <person name="He G."/>
            <person name="Yan M."/>
            <person name="Ng V."/>
            <person name="Cullen D."/>
            <person name="Martin F."/>
            <person name="Rosso M.-N."/>
            <person name="Henrissat B."/>
            <person name="Hibbett D."/>
            <person name="Martinez A.T."/>
            <person name="Grigoriev I.V."/>
        </authorList>
    </citation>
    <scope>NUCLEOTIDE SEQUENCE</scope>
    <source>
        <strain evidence="1">ATCC 90797</strain>
    </source>
</reference>
<keyword evidence="2" id="KW-1185">Reference proteome</keyword>
<organism evidence="1 2">
    <name type="scientific">Pleurotus eryngii</name>
    <name type="common">Boletus of the steppes</name>
    <dbReference type="NCBI Taxonomy" id="5323"/>
    <lineage>
        <taxon>Eukaryota</taxon>
        <taxon>Fungi</taxon>
        <taxon>Dikarya</taxon>
        <taxon>Basidiomycota</taxon>
        <taxon>Agaricomycotina</taxon>
        <taxon>Agaricomycetes</taxon>
        <taxon>Agaricomycetidae</taxon>
        <taxon>Agaricales</taxon>
        <taxon>Pleurotineae</taxon>
        <taxon>Pleurotaceae</taxon>
        <taxon>Pleurotus</taxon>
    </lineage>
</organism>
<dbReference type="AlphaFoldDB" id="A0A9P6A0Q4"/>
<sequence length="104" mass="11771">MMTLVYGTPIPQYANSKAELFFEGAKRINALAAYSDHPPVDFFPILRYVLERCAPWKTLSRETREIRDKVDGDLFSQCEEAVRGGKKKGGAIWRVSSRRGMSSV</sequence>
<dbReference type="OrthoDB" id="1103324at2759"/>
<name>A0A9P6A0Q4_PLEER</name>
<comment type="caution">
    <text evidence="1">The sequence shown here is derived from an EMBL/GenBank/DDBJ whole genome shotgun (WGS) entry which is preliminary data.</text>
</comment>
<gene>
    <name evidence="1" type="ORF">BDN71DRAFT_1504178</name>
</gene>
<protein>
    <submittedName>
        <fullName evidence="1">Uncharacterized protein</fullName>
    </submittedName>
</protein>
<accession>A0A9P6A0Q4</accession>
<evidence type="ECO:0000313" key="1">
    <source>
        <dbReference type="EMBL" id="KAF9498042.1"/>
    </source>
</evidence>
<evidence type="ECO:0000313" key="2">
    <source>
        <dbReference type="Proteomes" id="UP000807025"/>
    </source>
</evidence>
<dbReference type="Proteomes" id="UP000807025">
    <property type="component" value="Unassembled WGS sequence"/>
</dbReference>
<proteinExistence type="predicted"/>
<dbReference type="EMBL" id="MU154539">
    <property type="protein sequence ID" value="KAF9498042.1"/>
    <property type="molecule type" value="Genomic_DNA"/>
</dbReference>